<feature type="transmembrane region" description="Helical" evidence="9">
    <location>
        <begin position="232"/>
        <end position="251"/>
    </location>
</feature>
<dbReference type="Pfam" id="PF06808">
    <property type="entry name" value="DctM"/>
    <property type="match status" value="1"/>
</dbReference>
<comment type="caution">
    <text evidence="12">The sequence shown here is derived from an EMBL/GenBank/DDBJ whole genome shotgun (WGS) entry which is preliminary data.</text>
</comment>
<feature type="transmembrane region" description="Helical" evidence="9">
    <location>
        <begin position="475"/>
        <end position="499"/>
    </location>
</feature>
<feature type="transmembrane region" description="Helical" evidence="9">
    <location>
        <begin position="109"/>
        <end position="131"/>
    </location>
</feature>
<dbReference type="InterPro" id="IPR055348">
    <property type="entry name" value="DctQ"/>
</dbReference>
<comment type="function">
    <text evidence="8">Part of the tripartite ATP-independent periplasmic (TRAP) transport system.</text>
</comment>
<comment type="subcellular location">
    <subcellularLocation>
        <location evidence="1 8">Cell inner membrane</location>
        <topology evidence="1 8">Multi-pass membrane protein</topology>
    </subcellularLocation>
</comment>
<feature type="transmembrane region" description="Helical" evidence="9">
    <location>
        <begin position="443"/>
        <end position="463"/>
    </location>
</feature>
<feature type="transmembrane region" description="Helical" evidence="9">
    <location>
        <begin position="179"/>
        <end position="201"/>
    </location>
</feature>
<feature type="transmembrane region" description="Helical" evidence="9">
    <location>
        <begin position="151"/>
        <end position="172"/>
    </location>
</feature>
<gene>
    <name evidence="12" type="ORF">SAMN06295970_11289</name>
</gene>
<dbReference type="RefSeq" id="WP_283443288.1">
    <property type="nucleotide sequence ID" value="NZ_FXUL01000012.1"/>
</dbReference>
<keyword evidence="7 9" id="KW-0472">Membrane</keyword>
<feature type="transmembrane region" description="Helical" evidence="9">
    <location>
        <begin position="540"/>
        <end position="559"/>
    </location>
</feature>
<feature type="transmembrane region" description="Helical" evidence="9">
    <location>
        <begin position="257"/>
        <end position="276"/>
    </location>
</feature>
<feature type="transmembrane region" description="Helical" evidence="9">
    <location>
        <begin position="511"/>
        <end position="533"/>
    </location>
</feature>
<name>A0ABY1QC32_9BURK</name>
<accession>A0ABY1QC32</accession>
<sequence>MTITSTHGGHDRAVPFGATVTAQRARRIEAVFGATVEYLAALLIVCEILILLAGVIARYYLSTPLPWTDEAASILFLWLASLGSVVAFRRGEHMRMTALVARTSPDRQAFLDTVAIAAALAFLVFALGPAYEYASEEIHIVTPALELSNAWRAAALPVGLALMAMMSLIRLFKSGNWRLISASVAAVAVLFAVFAAARPLLQDLGNLNLVIFFVGVSGITVLLGIPIAVAFGLATFGFLTLTTTLPITVLVGRMDEGMSHIILISVPLFVFLGLLIEMTGMARAMVAFLASLLGHVRGGLSYVLIGAMYLVSGISGSKVADMAAVTPVLFPEMRKRGMTSGELVALLATTGAQTETIPPSLVLITIGSVTGVSIAALFSGGMLPALVLAAALSAVVFFRTKKEVMAGVRRATGREIILALVTALPAIALPFVIRAAVVEGVATASEVSTLGIVYTFIVGIVIYRQMNWHRLVPILVETAALSGAILFIIGTATAMAWALTQSGFSNSLAAAMAALPGGAGTFLAVSIVMFIVLGSVLEGIPAIVLFGPLMFPIAAQMGVNDVHYAMVVVLAMGIGLFAPPFGVGYYAACAIGRVNPSEGIRPIVPYVLALLVGLAVVAAFPSISTCLLPQAAGGAGKP</sequence>
<organism evidence="12 13">
    <name type="scientific">Noviherbaspirillum suwonense</name>
    <dbReference type="NCBI Taxonomy" id="1224511"/>
    <lineage>
        <taxon>Bacteria</taxon>
        <taxon>Pseudomonadati</taxon>
        <taxon>Pseudomonadota</taxon>
        <taxon>Betaproteobacteria</taxon>
        <taxon>Burkholderiales</taxon>
        <taxon>Oxalobacteraceae</taxon>
        <taxon>Noviherbaspirillum</taxon>
    </lineage>
</organism>
<evidence type="ECO:0000256" key="2">
    <source>
        <dbReference type="ARBA" id="ARBA00022448"/>
    </source>
</evidence>
<dbReference type="Proteomes" id="UP001158049">
    <property type="component" value="Unassembled WGS sequence"/>
</dbReference>
<evidence type="ECO:0000256" key="6">
    <source>
        <dbReference type="ARBA" id="ARBA00022989"/>
    </source>
</evidence>
<evidence type="ECO:0000256" key="7">
    <source>
        <dbReference type="ARBA" id="ARBA00023136"/>
    </source>
</evidence>
<dbReference type="Pfam" id="PF04290">
    <property type="entry name" value="DctQ"/>
    <property type="match status" value="1"/>
</dbReference>
<keyword evidence="13" id="KW-1185">Reference proteome</keyword>
<keyword evidence="4 8" id="KW-0997">Cell inner membrane</keyword>
<feature type="transmembrane region" description="Helical" evidence="9">
    <location>
        <begin position="416"/>
        <end position="437"/>
    </location>
</feature>
<evidence type="ECO:0000256" key="3">
    <source>
        <dbReference type="ARBA" id="ARBA00022475"/>
    </source>
</evidence>
<evidence type="ECO:0000256" key="4">
    <source>
        <dbReference type="ARBA" id="ARBA00022519"/>
    </source>
</evidence>
<reference evidence="12 13" key="1">
    <citation type="submission" date="2017-05" db="EMBL/GenBank/DDBJ databases">
        <authorList>
            <person name="Varghese N."/>
            <person name="Submissions S."/>
        </authorList>
    </citation>
    <scope>NUCLEOTIDE SEQUENCE [LARGE SCALE GENOMIC DNA]</scope>
    <source>
        <strain evidence="12 13">DSM 26001</strain>
    </source>
</reference>
<feature type="transmembrane region" description="Helical" evidence="9">
    <location>
        <begin position="565"/>
        <end position="591"/>
    </location>
</feature>
<evidence type="ECO:0000256" key="9">
    <source>
        <dbReference type="SAM" id="Phobius"/>
    </source>
</evidence>
<dbReference type="InterPro" id="IPR010656">
    <property type="entry name" value="DctM"/>
</dbReference>
<keyword evidence="6 9" id="KW-1133">Transmembrane helix</keyword>
<dbReference type="PANTHER" id="PTHR33362">
    <property type="entry name" value="SIALIC ACID TRAP TRANSPORTER PERMEASE PROTEIN SIAT-RELATED"/>
    <property type="match status" value="1"/>
</dbReference>
<keyword evidence="2 8" id="KW-0813">Transport</keyword>
<evidence type="ECO:0000256" key="1">
    <source>
        <dbReference type="ARBA" id="ARBA00004429"/>
    </source>
</evidence>
<feature type="domain" description="Tripartite ATP-independent periplasmic transporters DctQ component" evidence="10">
    <location>
        <begin position="48"/>
        <end position="173"/>
    </location>
</feature>
<feature type="transmembrane region" description="Helical" evidence="9">
    <location>
        <begin position="207"/>
        <end position="225"/>
    </location>
</feature>
<evidence type="ECO:0000313" key="13">
    <source>
        <dbReference type="Proteomes" id="UP001158049"/>
    </source>
</evidence>
<protein>
    <submittedName>
        <fullName evidence="12">TRAP transporter, DctM subunit</fullName>
    </submittedName>
</protein>
<feature type="transmembrane region" description="Helical" evidence="9">
    <location>
        <begin position="71"/>
        <end position="88"/>
    </location>
</feature>
<dbReference type="EMBL" id="FXUL01000012">
    <property type="protein sequence ID" value="SMP67049.1"/>
    <property type="molecule type" value="Genomic_DNA"/>
</dbReference>
<keyword evidence="3" id="KW-1003">Cell membrane</keyword>
<feature type="domain" description="TRAP C4-dicarboxylate transport system permease DctM subunit" evidence="11">
    <location>
        <begin position="220"/>
        <end position="623"/>
    </location>
</feature>
<evidence type="ECO:0000256" key="5">
    <source>
        <dbReference type="ARBA" id="ARBA00022692"/>
    </source>
</evidence>
<evidence type="ECO:0000259" key="11">
    <source>
        <dbReference type="Pfam" id="PF06808"/>
    </source>
</evidence>
<evidence type="ECO:0000313" key="12">
    <source>
        <dbReference type="EMBL" id="SMP67049.1"/>
    </source>
</evidence>
<proteinExistence type="predicted"/>
<dbReference type="NCBIfam" id="TIGR00786">
    <property type="entry name" value="dctM"/>
    <property type="match status" value="1"/>
</dbReference>
<feature type="transmembrane region" description="Helical" evidence="9">
    <location>
        <begin position="36"/>
        <end position="59"/>
    </location>
</feature>
<feature type="transmembrane region" description="Helical" evidence="9">
    <location>
        <begin position="288"/>
        <end position="311"/>
    </location>
</feature>
<dbReference type="InterPro" id="IPR004681">
    <property type="entry name" value="TRAP_DctM"/>
</dbReference>
<keyword evidence="5 9" id="KW-0812">Transmembrane</keyword>
<dbReference type="PANTHER" id="PTHR33362:SF2">
    <property type="entry name" value="TRAP TRANSPORTER LARGE PERMEASE PROTEIN"/>
    <property type="match status" value="1"/>
</dbReference>
<evidence type="ECO:0000259" key="10">
    <source>
        <dbReference type="Pfam" id="PF04290"/>
    </source>
</evidence>
<evidence type="ECO:0000256" key="8">
    <source>
        <dbReference type="RuleBase" id="RU369079"/>
    </source>
</evidence>
<feature type="transmembrane region" description="Helical" evidence="9">
    <location>
        <begin position="362"/>
        <end position="395"/>
    </location>
</feature>
<feature type="transmembrane region" description="Helical" evidence="9">
    <location>
        <begin position="603"/>
        <end position="623"/>
    </location>
</feature>